<dbReference type="AlphaFoldDB" id="N9RKY8"/>
<keyword evidence="3" id="KW-1185">Reference proteome</keyword>
<feature type="domain" description="Bacterial bifunctional deaminase-reductase C-terminal" evidence="1">
    <location>
        <begin position="2"/>
        <end position="175"/>
    </location>
</feature>
<dbReference type="PANTHER" id="PTHR38011:SF11">
    <property type="entry name" value="2,5-DIAMINO-6-RIBOSYLAMINO-4(3H)-PYRIMIDINONE 5'-PHOSPHATE REDUCTASE"/>
    <property type="match status" value="1"/>
</dbReference>
<dbReference type="GO" id="GO:0008703">
    <property type="term" value="F:5-amino-6-(5-phosphoribosylamino)uracil reductase activity"/>
    <property type="evidence" value="ECO:0007669"/>
    <property type="project" value="InterPro"/>
</dbReference>
<organism evidence="2 3">
    <name type="scientific">Acinetobacter higginsii</name>
    <dbReference type="NCBI Taxonomy" id="70347"/>
    <lineage>
        <taxon>Bacteria</taxon>
        <taxon>Pseudomonadati</taxon>
        <taxon>Pseudomonadota</taxon>
        <taxon>Gammaproteobacteria</taxon>
        <taxon>Moraxellales</taxon>
        <taxon>Moraxellaceae</taxon>
        <taxon>Acinetobacter</taxon>
    </lineage>
</organism>
<dbReference type="Proteomes" id="UP000013084">
    <property type="component" value="Unassembled WGS sequence"/>
</dbReference>
<dbReference type="Gene3D" id="3.40.430.10">
    <property type="entry name" value="Dihydrofolate Reductase, subunit A"/>
    <property type="match status" value="1"/>
</dbReference>
<comment type="caution">
    <text evidence="2">The sequence shown here is derived from an EMBL/GenBank/DDBJ whole genome shotgun (WGS) entry which is preliminary data.</text>
</comment>
<dbReference type="PANTHER" id="PTHR38011">
    <property type="entry name" value="DIHYDROFOLATE REDUCTASE FAMILY PROTEIN (AFU_ORTHOLOGUE AFUA_8G06820)"/>
    <property type="match status" value="1"/>
</dbReference>
<dbReference type="InterPro" id="IPR024072">
    <property type="entry name" value="DHFR-like_dom_sf"/>
</dbReference>
<evidence type="ECO:0000313" key="3">
    <source>
        <dbReference type="Proteomes" id="UP000013084"/>
    </source>
</evidence>
<dbReference type="Pfam" id="PF01872">
    <property type="entry name" value="RibD_C"/>
    <property type="match status" value="1"/>
</dbReference>
<reference evidence="2 3" key="1">
    <citation type="submission" date="2013-02" db="EMBL/GenBank/DDBJ databases">
        <title>The Genome Sequence of Acinetobacter sp. CIP 70.18.</title>
        <authorList>
            <consortium name="The Broad Institute Genome Sequencing Platform"/>
            <consortium name="The Broad Institute Genome Sequencing Center for Infectious Disease"/>
            <person name="Cerqueira G."/>
            <person name="Feldgarden M."/>
            <person name="Courvalin P."/>
            <person name="Perichon B."/>
            <person name="Grillot-Courvalin C."/>
            <person name="Clermont D."/>
            <person name="Rocha E."/>
            <person name="Yoon E.-J."/>
            <person name="Nemec A."/>
            <person name="Walker B."/>
            <person name="Young S.K."/>
            <person name="Zeng Q."/>
            <person name="Gargeya S."/>
            <person name="Fitzgerald M."/>
            <person name="Haas B."/>
            <person name="Abouelleil A."/>
            <person name="Alvarado L."/>
            <person name="Arachchi H.M."/>
            <person name="Berlin A.M."/>
            <person name="Chapman S.B."/>
            <person name="Dewar J."/>
            <person name="Goldberg J."/>
            <person name="Griggs A."/>
            <person name="Gujja S."/>
            <person name="Hansen M."/>
            <person name="Howarth C."/>
            <person name="Imamovic A."/>
            <person name="Larimer J."/>
            <person name="McCowan C."/>
            <person name="Murphy C."/>
            <person name="Neiman D."/>
            <person name="Pearson M."/>
            <person name="Priest M."/>
            <person name="Roberts A."/>
            <person name="Saif S."/>
            <person name="Shea T."/>
            <person name="Sisk P."/>
            <person name="Sykes S."/>
            <person name="Wortman J."/>
            <person name="Nusbaum C."/>
            <person name="Birren B."/>
        </authorList>
    </citation>
    <scope>NUCLEOTIDE SEQUENCE [LARGE SCALE GENOMIC DNA]</scope>
    <source>
        <strain evidence="2 3">CIP 70.18</strain>
    </source>
</reference>
<dbReference type="InterPro" id="IPR050765">
    <property type="entry name" value="Riboflavin_Biosynth_HTPR"/>
</dbReference>
<proteinExistence type="predicted"/>
<dbReference type="InterPro" id="IPR002734">
    <property type="entry name" value="RibDG_C"/>
</dbReference>
<protein>
    <recommendedName>
        <fullName evidence="1">Bacterial bifunctional deaminase-reductase C-terminal domain-containing protein</fullName>
    </recommendedName>
</protein>
<dbReference type="SUPFAM" id="SSF53597">
    <property type="entry name" value="Dihydrofolate reductase-like"/>
    <property type="match status" value="1"/>
</dbReference>
<evidence type="ECO:0000313" key="2">
    <source>
        <dbReference type="EMBL" id="ENX58589.1"/>
    </source>
</evidence>
<dbReference type="HOGENOM" id="CLU_043966_4_1_6"/>
<gene>
    <name evidence="2" type="ORF">F902_02990</name>
</gene>
<name>N9RKY8_9GAMM</name>
<dbReference type="PATRIC" id="fig|1217700.3.peg.2914"/>
<accession>N9RKY8</accession>
<dbReference type="RefSeq" id="WP_005204539.1">
    <property type="nucleotide sequence ID" value="NZ_KB850072.1"/>
</dbReference>
<dbReference type="EMBL" id="APRN01000036">
    <property type="protein sequence ID" value="ENX58589.1"/>
    <property type="molecule type" value="Genomic_DNA"/>
</dbReference>
<evidence type="ECO:0000259" key="1">
    <source>
        <dbReference type="Pfam" id="PF01872"/>
    </source>
</evidence>
<dbReference type="OrthoDB" id="9782335at2"/>
<sequence>MKVQYFAASTLDGFIATEDDSLEWLFALGELDNSSYPTFIANVGALVMGSATYEWILNNADQVAAETGSPWPYTQPTWVFSSRKLPLIEGANIHFVQGDIAPVYAEIQSIIGDKNIWIVGGGELAGQFYDANLLDELIIQIGSVTLAKGKALFPRRVLAPTLKLISAYQMGEGMVELHYSVERKKISKMLNALSSL</sequence>
<dbReference type="GO" id="GO:0009231">
    <property type="term" value="P:riboflavin biosynthetic process"/>
    <property type="evidence" value="ECO:0007669"/>
    <property type="project" value="InterPro"/>
</dbReference>